<sequence length="94" mass="10497">MIERRVIPTGASYYIRTLAQRENTAAQTVVFKPERFPCPAIISTTNGANIASNFTRSIHQAPTLNSKSIQSNRGRIQMLKSLLYLVSRNTKVTS</sequence>
<dbReference type="Proteomes" id="UP000297595">
    <property type="component" value="Unassembled WGS sequence"/>
</dbReference>
<dbReference type="EMBL" id="SOZJ01000006">
    <property type="protein sequence ID" value="TGJ65293.1"/>
    <property type="molecule type" value="Genomic_DNA"/>
</dbReference>
<reference evidence="1 2" key="1">
    <citation type="submission" date="2019-03" db="EMBL/GenBank/DDBJ databases">
        <title>Nematode-trapping fungi genome.</title>
        <authorList>
            <person name="Vidal-Diez De Ulzurrun G."/>
        </authorList>
    </citation>
    <scope>NUCLEOTIDE SEQUENCE [LARGE SCALE GENOMIC DNA]</scope>
    <source>
        <strain evidence="1 2">TWF154</strain>
    </source>
</reference>
<name>A0A7C8NXR1_ORBOL</name>
<proteinExistence type="predicted"/>
<dbReference type="AlphaFoldDB" id="A0A7C8NXR1"/>
<comment type="caution">
    <text evidence="1">The sequence shown here is derived from an EMBL/GenBank/DDBJ whole genome shotgun (WGS) entry which is preliminary data.</text>
</comment>
<protein>
    <submittedName>
        <fullName evidence="1">Uncharacterized protein</fullName>
    </submittedName>
</protein>
<evidence type="ECO:0000313" key="2">
    <source>
        <dbReference type="Proteomes" id="UP000297595"/>
    </source>
</evidence>
<gene>
    <name evidence="1" type="ORF">EYR41_009273</name>
</gene>
<organism evidence="1 2">
    <name type="scientific">Orbilia oligospora</name>
    <name type="common">Nematode-trapping fungus</name>
    <name type="synonym">Arthrobotrys oligospora</name>
    <dbReference type="NCBI Taxonomy" id="2813651"/>
    <lineage>
        <taxon>Eukaryota</taxon>
        <taxon>Fungi</taxon>
        <taxon>Dikarya</taxon>
        <taxon>Ascomycota</taxon>
        <taxon>Pezizomycotina</taxon>
        <taxon>Orbiliomycetes</taxon>
        <taxon>Orbiliales</taxon>
        <taxon>Orbiliaceae</taxon>
        <taxon>Orbilia</taxon>
    </lineage>
</organism>
<evidence type="ECO:0000313" key="1">
    <source>
        <dbReference type="EMBL" id="TGJ65293.1"/>
    </source>
</evidence>
<accession>A0A7C8NXR1</accession>